<name>A0AAD6V967_9AGAR</name>
<feature type="chain" id="PRO_5042175420" evidence="1">
    <location>
        <begin position="24"/>
        <end position="587"/>
    </location>
</feature>
<protein>
    <submittedName>
        <fullName evidence="2">Uncharacterized protein</fullName>
    </submittedName>
</protein>
<proteinExistence type="predicted"/>
<reference evidence="2" key="1">
    <citation type="submission" date="2023-03" db="EMBL/GenBank/DDBJ databases">
        <title>Massive genome expansion in bonnet fungi (Mycena s.s.) driven by repeated elements and novel gene families across ecological guilds.</title>
        <authorList>
            <consortium name="Lawrence Berkeley National Laboratory"/>
            <person name="Harder C.B."/>
            <person name="Miyauchi S."/>
            <person name="Viragh M."/>
            <person name="Kuo A."/>
            <person name="Thoen E."/>
            <person name="Andreopoulos B."/>
            <person name="Lu D."/>
            <person name="Skrede I."/>
            <person name="Drula E."/>
            <person name="Henrissat B."/>
            <person name="Morin E."/>
            <person name="Kohler A."/>
            <person name="Barry K."/>
            <person name="LaButti K."/>
            <person name="Morin E."/>
            <person name="Salamov A."/>
            <person name="Lipzen A."/>
            <person name="Mereny Z."/>
            <person name="Hegedus B."/>
            <person name="Baldrian P."/>
            <person name="Stursova M."/>
            <person name="Weitz H."/>
            <person name="Taylor A."/>
            <person name="Grigoriev I.V."/>
            <person name="Nagy L.G."/>
            <person name="Martin F."/>
            <person name="Kauserud H."/>
        </authorList>
    </citation>
    <scope>NUCLEOTIDE SEQUENCE</scope>
    <source>
        <strain evidence="2">9144</strain>
    </source>
</reference>
<keyword evidence="1" id="KW-0732">Signal</keyword>
<sequence length="587" mass="62857">MISLLHMLLVATCILGFSSDTQAGESAHFEPTSSKVHLSHPPVAACSLPAEVTVYGVSVFSQIDSDPLFPTAVVSELVSVSAAGIGADGATTYIEEFVYSVVAVDYPTTTLTTGMPLFTNTFVVEESAGGFQDSLSGPGKGLVFLPQSTGEFTGTPVPHASLASEIGQNDACTFDADGLATCVGTVKLDPSDTGLPFSFSGTVVPIYTLSATPTSSSAATCTASRTLSFIFTALKRHTSNVLLPLTAIISCLRRRRSLLLRFGPHSALLSCARSRVAPATSWLKREVWRLYTWLASEKALAYIELLSTPGQAIDLPPKSPQHFVSFLASRMLGATAAHLRDPAARASVLPRTDELTPQGPRDWATGAFLDCSGLTPQVLHALPIMDTRSLATREFLDNAGTTTSVSLLHIGVRDFEHIIAQLHFHFVEVLPSLAKATWARARRPRARAAPAARPACARARRPDTDWEMALMAARCVLPAAATAVVQAFRDALNHWCEHDILLHRGVDRRHDRLGDDADGAAVARRVLLAIEVVRGAPANAQHEPRQRFTEVVGLGCEGADAMQVWLDEAADRAVSVVNALVLSRKIK</sequence>
<keyword evidence="3" id="KW-1185">Reference proteome</keyword>
<organism evidence="2 3">
    <name type="scientific">Mycena pura</name>
    <dbReference type="NCBI Taxonomy" id="153505"/>
    <lineage>
        <taxon>Eukaryota</taxon>
        <taxon>Fungi</taxon>
        <taxon>Dikarya</taxon>
        <taxon>Basidiomycota</taxon>
        <taxon>Agaricomycotina</taxon>
        <taxon>Agaricomycetes</taxon>
        <taxon>Agaricomycetidae</taxon>
        <taxon>Agaricales</taxon>
        <taxon>Marasmiineae</taxon>
        <taxon>Mycenaceae</taxon>
        <taxon>Mycena</taxon>
    </lineage>
</organism>
<evidence type="ECO:0000313" key="3">
    <source>
        <dbReference type="Proteomes" id="UP001219525"/>
    </source>
</evidence>
<comment type="caution">
    <text evidence="2">The sequence shown here is derived from an EMBL/GenBank/DDBJ whole genome shotgun (WGS) entry which is preliminary data.</text>
</comment>
<accession>A0AAD6V967</accession>
<feature type="signal peptide" evidence="1">
    <location>
        <begin position="1"/>
        <end position="23"/>
    </location>
</feature>
<gene>
    <name evidence="2" type="ORF">GGX14DRAFT_568323</name>
</gene>
<evidence type="ECO:0000256" key="1">
    <source>
        <dbReference type="SAM" id="SignalP"/>
    </source>
</evidence>
<dbReference type="EMBL" id="JARJCW010000040">
    <property type="protein sequence ID" value="KAJ7206351.1"/>
    <property type="molecule type" value="Genomic_DNA"/>
</dbReference>
<dbReference type="Proteomes" id="UP001219525">
    <property type="component" value="Unassembled WGS sequence"/>
</dbReference>
<dbReference type="AlphaFoldDB" id="A0AAD6V967"/>
<evidence type="ECO:0000313" key="2">
    <source>
        <dbReference type="EMBL" id="KAJ7206351.1"/>
    </source>
</evidence>